<name>A0ABX2XTC6_9FLAO</name>
<gene>
    <name evidence="1" type="ORF">FLP_01305</name>
</gene>
<evidence type="ECO:0000313" key="1">
    <source>
        <dbReference type="EMBL" id="OCB77584.1"/>
    </source>
</evidence>
<evidence type="ECO:0000313" key="2">
    <source>
        <dbReference type="Proteomes" id="UP000093343"/>
    </source>
</evidence>
<dbReference type="Proteomes" id="UP000093343">
    <property type="component" value="Unassembled WGS sequence"/>
</dbReference>
<organism evidence="1 2">
    <name type="scientific">Flavobacterium piscis</name>
    <dbReference type="NCBI Taxonomy" id="1114874"/>
    <lineage>
        <taxon>Bacteria</taxon>
        <taxon>Pseudomonadati</taxon>
        <taxon>Bacteroidota</taxon>
        <taxon>Flavobacteriia</taxon>
        <taxon>Flavobacteriales</taxon>
        <taxon>Flavobacteriaceae</taxon>
        <taxon>Flavobacterium</taxon>
    </lineage>
</organism>
<comment type="caution">
    <text evidence="1">The sequence shown here is derived from an EMBL/GenBank/DDBJ whole genome shotgun (WGS) entry which is preliminary data.</text>
</comment>
<reference evidence="2" key="1">
    <citation type="submission" date="2016-03" db="EMBL/GenBank/DDBJ databases">
        <title>Draft genome sequence of Paenibacillus glacialis DSM 22343.</title>
        <authorList>
            <person name="Shin S.-K."/>
            <person name="Yi H."/>
        </authorList>
    </citation>
    <scope>NUCLEOTIDE SEQUENCE [LARGE SCALE GENOMIC DNA]</scope>
    <source>
        <strain evidence="2">CCUG 60099</strain>
    </source>
</reference>
<sequence>MDYSTKELFYYLNKSISNNVNYRELSNLCLTLFCTCSILPERFEKAIITKEKLALLFSKIAKEKNIVSYPPTASFYGASFHNTHNEGHWLEVMASALKLAREPNVEEAKNLLL</sequence>
<dbReference type="EMBL" id="LVEN01000002">
    <property type="protein sequence ID" value="OCB77584.1"/>
    <property type="molecule type" value="Genomic_DNA"/>
</dbReference>
<proteinExistence type="predicted"/>
<protein>
    <submittedName>
        <fullName evidence="1">Uncharacterized protein</fullName>
    </submittedName>
</protein>
<keyword evidence="2" id="KW-1185">Reference proteome</keyword>
<dbReference type="RefSeq" id="WP_065447706.1">
    <property type="nucleotide sequence ID" value="NZ_LVEN01000002.1"/>
</dbReference>
<accession>A0ABX2XTC6</accession>